<evidence type="ECO:0000313" key="2">
    <source>
        <dbReference type="EMBL" id="KZV86163.1"/>
    </source>
</evidence>
<dbReference type="AlphaFoldDB" id="A0A165E687"/>
<evidence type="ECO:0000256" key="1">
    <source>
        <dbReference type="SAM" id="MobiDB-lite"/>
    </source>
</evidence>
<dbReference type="InParanoid" id="A0A165E687"/>
<feature type="region of interest" description="Disordered" evidence="1">
    <location>
        <begin position="1"/>
        <end position="49"/>
    </location>
</feature>
<feature type="region of interest" description="Disordered" evidence="1">
    <location>
        <begin position="194"/>
        <end position="257"/>
    </location>
</feature>
<organism evidence="2 3">
    <name type="scientific">Exidia glandulosa HHB12029</name>
    <dbReference type="NCBI Taxonomy" id="1314781"/>
    <lineage>
        <taxon>Eukaryota</taxon>
        <taxon>Fungi</taxon>
        <taxon>Dikarya</taxon>
        <taxon>Basidiomycota</taxon>
        <taxon>Agaricomycotina</taxon>
        <taxon>Agaricomycetes</taxon>
        <taxon>Auriculariales</taxon>
        <taxon>Exidiaceae</taxon>
        <taxon>Exidia</taxon>
    </lineage>
</organism>
<feature type="compositionally biased region" description="Low complexity" evidence="1">
    <location>
        <begin position="109"/>
        <end position="120"/>
    </location>
</feature>
<feature type="compositionally biased region" description="Polar residues" evidence="1">
    <location>
        <begin position="197"/>
        <end position="217"/>
    </location>
</feature>
<accession>A0A165E687</accession>
<feature type="region of interest" description="Disordered" evidence="1">
    <location>
        <begin position="61"/>
        <end position="177"/>
    </location>
</feature>
<dbReference type="Proteomes" id="UP000077266">
    <property type="component" value="Unassembled WGS sequence"/>
</dbReference>
<gene>
    <name evidence="2" type="ORF">EXIGLDRAFT_774875</name>
</gene>
<dbReference type="EMBL" id="KV426164">
    <property type="protein sequence ID" value="KZV86163.1"/>
    <property type="molecule type" value="Genomic_DNA"/>
</dbReference>
<protein>
    <submittedName>
        <fullName evidence="2">Uncharacterized protein</fullName>
    </submittedName>
</protein>
<sequence>MSSLPDEVAQVMGDEESDDDWTPFNSQDSRTEFGLEHPLAESDLMDPVSESCWDAKNDLAREARKRERREAAERERQRKEDEEERARRTPAERARLEREEELAKETSRSRSSSPTSTPTQSPRPPTRKMGPLHSSSSPPRSAFEPTPTVPATYASPRSGGRRFEMRVPMPSADEPDLNLPHIRAMYLPIDPLRAIDPSSQSTVHESSQPITSSQTTDIPVPVVTDSEPGSAGTKRGRDDLDDSDSGAGSSKRVRIEV</sequence>
<feature type="compositionally biased region" description="Basic and acidic residues" evidence="1">
    <location>
        <begin position="61"/>
        <end position="108"/>
    </location>
</feature>
<evidence type="ECO:0000313" key="3">
    <source>
        <dbReference type="Proteomes" id="UP000077266"/>
    </source>
</evidence>
<reference evidence="2 3" key="1">
    <citation type="journal article" date="2016" name="Mol. Biol. Evol.">
        <title>Comparative Genomics of Early-Diverging Mushroom-Forming Fungi Provides Insights into the Origins of Lignocellulose Decay Capabilities.</title>
        <authorList>
            <person name="Nagy L.G."/>
            <person name="Riley R."/>
            <person name="Tritt A."/>
            <person name="Adam C."/>
            <person name="Daum C."/>
            <person name="Floudas D."/>
            <person name="Sun H."/>
            <person name="Yadav J.S."/>
            <person name="Pangilinan J."/>
            <person name="Larsson K.H."/>
            <person name="Matsuura K."/>
            <person name="Barry K."/>
            <person name="Labutti K."/>
            <person name="Kuo R."/>
            <person name="Ohm R.A."/>
            <person name="Bhattacharya S.S."/>
            <person name="Shirouzu T."/>
            <person name="Yoshinaga Y."/>
            <person name="Martin F.M."/>
            <person name="Grigoriev I.V."/>
            <person name="Hibbett D.S."/>
        </authorList>
    </citation>
    <scope>NUCLEOTIDE SEQUENCE [LARGE SCALE GENOMIC DNA]</scope>
    <source>
        <strain evidence="2 3">HHB12029</strain>
    </source>
</reference>
<proteinExistence type="predicted"/>
<name>A0A165E687_EXIGL</name>
<feature type="compositionally biased region" description="Basic and acidic residues" evidence="1">
    <location>
        <begin position="29"/>
        <end position="40"/>
    </location>
</feature>
<keyword evidence="3" id="KW-1185">Reference proteome</keyword>